<gene>
    <name evidence="3" type="ORF">MAPG_04360</name>
</gene>
<proteinExistence type="predicted"/>
<dbReference type="OrthoDB" id="4781at2759"/>
<keyword evidence="1" id="KW-1133">Transmembrane helix</keyword>
<evidence type="ECO:0000313" key="4">
    <source>
        <dbReference type="EnsemblFungi" id="MAPG_04360T0"/>
    </source>
</evidence>
<feature type="chain" id="PRO_5009385387" evidence="2">
    <location>
        <begin position="24"/>
        <end position="107"/>
    </location>
</feature>
<feature type="transmembrane region" description="Helical" evidence="1">
    <location>
        <begin position="88"/>
        <end position="105"/>
    </location>
</feature>
<dbReference type="PROSITE" id="PS51257">
    <property type="entry name" value="PROKAR_LIPOPROTEIN"/>
    <property type="match status" value="1"/>
</dbReference>
<reference evidence="5" key="2">
    <citation type="submission" date="2010-05" db="EMBL/GenBank/DDBJ databases">
        <title>The genome sequence of Magnaporthe poae strain ATCC 64411.</title>
        <authorList>
            <person name="Ma L.-J."/>
            <person name="Dead R."/>
            <person name="Young S."/>
            <person name="Zeng Q."/>
            <person name="Koehrsen M."/>
            <person name="Alvarado L."/>
            <person name="Berlin A."/>
            <person name="Chapman S.B."/>
            <person name="Chen Z."/>
            <person name="Freedman E."/>
            <person name="Gellesch M."/>
            <person name="Goldberg J."/>
            <person name="Griggs A."/>
            <person name="Gujja S."/>
            <person name="Heilman E.R."/>
            <person name="Heiman D."/>
            <person name="Hepburn T."/>
            <person name="Howarth C."/>
            <person name="Jen D."/>
            <person name="Larson L."/>
            <person name="Mehta T."/>
            <person name="Neiman D."/>
            <person name="Pearson M."/>
            <person name="Roberts A."/>
            <person name="Saif S."/>
            <person name="Shea T."/>
            <person name="Shenoy N."/>
            <person name="Sisk P."/>
            <person name="Stolte C."/>
            <person name="Sykes S."/>
            <person name="Walk T."/>
            <person name="White J."/>
            <person name="Yandava C."/>
            <person name="Haas B."/>
            <person name="Nusbaum C."/>
            <person name="Birren B."/>
        </authorList>
    </citation>
    <scope>NUCLEOTIDE SEQUENCE [LARGE SCALE GENOMIC DNA]</scope>
    <source>
        <strain evidence="5">ATCC 64411 / 73-15</strain>
    </source>
</reference>
<sequence length="107" mass="10947">MQFATRLRATALGMVALSGLALSQTWSACNPLHATTCPANTALAMTVNVDFTKGAVDAFRPSGGGAAPSIRSDGKLIPAAGALIRPPHLALIFGPLILGLIVVGIRR</sequence>
<dbReference type="AlphaFoldDB" id="A0A0C4DWI0"/>
<dbReference type="STRING" id="644358.A0A0C4DWI0"/>
<keyword evidence="1" id="KW-0812">Transmembrane</keyword>
<dbReference type="EnsemblFungi" id="MAPG_04360T0">
    <property type="protein sequence ID" value="MAPG_04360T0"/>
    <property type="gene ID" value="MAPG_04360"/>
</dbReference>
<keyword evidence="1" id="KW-0472">Membrane</keyword>
<name>A0A0C4DWI0_MAGP6</name>
<dbReference type="EMBL" id="ADBL01001031">
    <property type="status" value="NOT_ANNOTATED_CDS"/>
    <property type="molecule type" value="Genomic_DNA"/>
</dbReference>
<evidence type="ECO:0000256" key="1">
    <source>
        <dbReference type="SAM" id="Phobius"/>
    </source>
</evidence>
<dbReference type="EMBL" id="GL876968">
    <property type="protein sequence ID" value="KLU85332.1"/>
    <property type="molecule type" value="Genomic_DNA"/>
</dbReference>
<keyword evidence="2" id="KW-0732">Signal</keyword>
<reference evidence="3" key="3">
    <citation type="submission" date="2011-03" db="EMBL/GenBank/DDBJ databases">
        <title>Annotation of Magnaporthe poae ATCC 64411.</title>
        <authorList>
            <person name="Ma L.-J."/>
            <person name="Dead R."/>
            <person name="Young S.K."/>
            <person name="Zeng Q."/>
            <person name="Gargeya S."/>
            <person name="Fitzgerald M."/>
            <person name="Haas B."/>
            <person name="Abouelleil A."/>
            <person name="Alvarado L."/>
            <person name="Arachchi H.M."/>
            <person name="Berlin A."/>
            <person name="Brown A."/>
            <person name="Chapman S.B."/>
            <person name="Chen Z."/>
            <person name="Dunbar C."/>
            <person name="Freedman E."/>
            <person name="Gearin G."/>
            <person name="Gellesch M."/>
            <person name="Goldberg J."/>
            <person name="Griggs A."/>
            <person name="Gujja S."/>
            <person name="Heiman D."/>
            <person name="Howarth C."/>
            <person name="Larson L."/>
            <person name="Lui A."/>
            <person name="MacDonald P.J.P."/>
            <person name="Mehta T."/>
            <person name="Montmayeur A."/>
            <person name="Murphy C."/>
            <person name="Neiman D."/>
            <person name="Pearson M."/>
            <person name="Priest M."/>
            <person name="Roberts A."/>
            <person name="Saif S."/>
            <person name="Shea T."/>
            <person name="Shenoy N."/>
            <person name="Sisk P."/>
            <person name="Stolte C."/>
            <person name="Sykes S."/>
            <person name="Yandava C."/>
            <person name="Wortman J."/>
            <person name="Nusbaum C."/>
            <person name="Birren B."/>
        </authorList>
    </citation>
    <scope>NUCLEOTIDE SEQUENCE</scope>
    <source>
        <strain evidence="3">ATCC 64411</strain>
    </source>
</reference>
<reference evidence="4" key="5">
    <citation type="submission" date="2015-06" db="UniProtKB">
        <authorList>
            <consortium name="EnsemblFungi"/>
        </authorList>
    </citation>
    <scope>IDENTIFICATION</scope>
    <source>
        <strain evidence="4">ATCC 64411</strain>
    </source>
</reference>
<accession>A0A0C4DWI0</accession>
<evidence type="ECO:0000313" key="3">
    <source>
        <dbReference type="EMBL" id="KLU85332.1"/>
    </source>
</evidence>
<protein>
    <submittedName>
        <fullName evidence="3 4">Uncharacterized protein</fullName>
    </submittedName>
</protein>
<dbReference type="VEuPathDB" id="FungiDB:MAPG_04360"/>
<dbReference type="Proteomes" id="UP000011715">
    <property type="component" value="Unassembled WGS sequence"/>
</dbReference>
<organism evidence="4 5">
    <name type="scientific">Magnaporthiopsis poae (strain ATCC 64411 / 73-15)</name>
    <name type="common">Kentucky bluegrass fungus</name>
    <name type="synonym">Magnaporthe poae</name>
    <dbReference type="NCBI Taxonomy" id="644358"/>
    <lineage>
        <taxon>Eukaryota</taxon>
        <taxon>Fungi</taxon>
        <taxon>Dikarya</taxon>
        <taxon>Ascomycota</taxon>
        <taxon>Pezizomycotina</taxon>
        <taxon>Sordariomycetes</taxon>
        <taxon>Sordariomycetidae</taxon>
        <taxon>Magnaporthales</taxon>
        <taxon>Magnaporthaceae</taxon>
        <taxon>Magnaporthiopsis</taxon>
    </lineage>
</organism>
<dbReference type="EMBL" id="ADBL01001030">
    <property type="status" value="NOT_ANNOTATED_CDS"/>
    <property type="molecule type" value="Genomic_DNA"/>
</dbReference>
<reference evidence="4" key="4">
    <citation type="journal article" date="2015" name="G3 (Bethesda)">
        <title>Genome sequences of three phytopathogenic species of the Magnaporthaceae family of fungi.</title>
        <authorList>
            <person name="Okagaki L.H."/>
            <person name="Nunes C.C."/>
            <person name="Sailsbery J."/>
            <person name="Clay B."/>
            <person name="Brown D."/>
            <person name="John T."/>
            <person name="Oh Y."/>
            <person name="Young N."/>
            <person name="Fitzgerald M."/>
            <person name="Haas B.J."/>
            <person name="Zeng Q."/>
            <person name="Young S."/>
            <person name="Adiconis X."/>
            <person name="Fan L."/>
            <person name="Levin J.Z."/>
            <person name="Mitchell T.K."/>
            <person name="Okubara P.A."/>
            <person name="Farman M.L."/>
            <person name="Kohn L.M."/>
            <person name="Birren B."/>
            <person name="Ma L.-J."/>
            <person name="Dean R.A."/>
        </authorList>
    </citation>
    <scope>NUCLEOTIDE SEQUENCE</scope>
    <source>
        <strain evidence="4">ATCC 64411 / 73-15</strain>
    </source>
</reference>
<feature type="signal peptide" evidence="2">
    <location>
        <begin position="1"/>
        <end position="23"/>
    </location>
</feature>
<keyword evidence="5" id="KW-1185">Reference proteome</keyword>
<reference evidence="3" key="1">
    <citation type="submission" date="2010-05" db="EMBL/GenBank/DDBJ databases">
        <title>The Genome Sequence of Magnaporthe poae strain ATCC 64411.</title>
        <authorList>
            <consortium name="The Broad Institute Genome Sequencing Platform"/>
            <consortium name="Broad Institute Genome Sequencing Center for Infectious Disease"/>
            <person name="Ma L.-J."/>
            <person name="Dead R."/>
            <person name="Young S."/>
            <person name="Zeng Q."/>
            <person name="Koehrsen M."/>
            <person name="Alvarado L."/>
            <person name="Berlin A."/>
            <person name="Chapman S.B."/>
            <person name="Chen Z."/>
            <person name="Freedman E."/>
            <person name="Gellesch M."/>
            <person name="Goldberg J."/>
            <person name="Griggs A."/>
            <person name="Gujja S."/>
            <person name="Heilman E.R."/>
            <person name="Heiman D."/>
            <person name="Hepburn T."/>
            <person name="Howarth C."/>
            <person name="Jen D."/>
            <person name="Larson L."/>
            <person name="Mehta T."/>
            <person name="Neiman D."/>
            <person name="Pearson M."/>
            <person name="Roberts A."/>
            <person name="Saif S."/>
            <person name="Shea T."/>
            <person name="Shenoy N."/>
            <person name="Sisk P."/>
            <person name="Stolte C."/>
            <person name="Sykes S."/>
            <person name="Walk T."/>
            <person name="White J."/>
            <person name="Yandava C."/>
            <person name="Haas B."/>
            <person name="Nusbaum C."/>
            <person name="Birren B."/>
        </authorList>
    </citation>
    <scope>NUCLEOTIDE SEQUENCE</scope>
    <source>
        <strain evidence="3">ATCC 64411</strain>
    </source>
</reference>
<evidence type="ECO:0000256" key="2">
    <source>
        <dbReference type="SAM" id="SignalP"/>
    </source>
</evidence>
<evidence type="ECO:0000313" key="5">
    <source>
        <dbReference type="Proteomes" id="UP000011715"/>
    </source>
</evidence>